<gene>
    <name evidence="2" type="ORF">SADO_06222</name>
</gene>
<feature type="compositionally biased region" description="Basic and acidic residues" evidence="1">
    <location>
        <begin position="364"/>
        <end position="373"/>
    </location>
</feature>
<dbReference type="Pfam" id="PF02515">
    <property type="entry name" value="CoA_transf_3"/>
    <property type="match status" value="1"/>
</dbReference>
<dbReference type="PANTHER" id="PTHR48228:SF5">
    <property type="entry name" value="ALPHA-METHYLACYL-COA RACEMASE"/>
    <property type="match status" value="1"/>
</dbReference>
<dbReference type="InterPro" id="IPR044855">
    <property type="entry name" value="CoA-Trfase_III_dom3_sf"/>
</dbReference>
<sequence length="373" mass="40201">MPGPLQGMKVIEMAGLGPGPFCAMMFADMGAEVVRIERPGASHPERDRFDVLARGRHRVALDMKQPESAETVLAMIEQADVLIEGFRPGVMERMGLGPDACLARRPGLIYGRMTGWGQYGPLAKAAGHDINYIALSGALHGVGRADGPPPPPLNYVGDFGGGAMMLAFGILAAVFESRRSGEGQVVDAAMTDGAALLSSMMYGMKAAGQWTNARGANMLDGGAHFYDSYTCADGKFLAVGAIEPQFYAELLQRCGIDDPAFERQNDPSAWPDLKQRLAELLKTRTRDQWCEILEGSDACVAPVLDWDEAPEHPHNREREAFVEVDGVLQPAPAPRFSRTPADTPGAASATDRDPHDVLTGWGVDPRKLEALRD</sequence>
<evidence type="ECO:0000256" key="1">
    <source>
        <dbReference type="SAM" id="MobiDB-lite"/>
    </source>
</evidence>
<organism evidence="2 3">
    <name type="scientific">Salinisphaera dokdonensis CL-ES53</name>
    <dbReference type="NCBI Taxonomy" id="1304272"/>
    <lineage>
        <taxon>Bacteria</taxon>
        <taxon>Pseudomonadati</taxon>
        <taxon>Pseudomonadota</taxon>
        <taxon>Gammaproteobacteria</taxon>
        <taxon>Salinisphaerales</taxon>
        <taxon>Salinisphaeraceae</taxon>
        <taxon>Salinisphaera</taxon>
    </lineage>
</organism>
<evidence type="ECO:0000313" key="3">
    <source>
        <dbReference type="Proteomes" id="UP001460888"/>
    </source>
</evidence>
<dbReference type="RefSeq" id="WP_353110195.1">
    <property type="nucleotide sequence ID" value="NZ_APND01000002.1"/>
</dbReference>
<reference evidence="2 3" key="1">
    <citation type="submission" date="2013-03" db="EMBL/GenBank/DDBJ databases">
        <title>Salinisphaera dokdonensis CL-ES53 Genome Sequencing.</title>
        <authorList>
            <person name="Li C."/>
            <person name="Lai Q."/>
            <person name="Shao Z."/>
        </authorList>
    </citation>
    <scope>NUCLEOTIDE SEQUENCE [LARGE SCALE GENOMIC DNA]</scope>
    <source>
        <strain evidence="2 3">CL-ES53</strain>
    </source>
</reference>
<dbReference type="Proteomes" id="UP001460888">
    <property type="component" value="Unassembled WGS sequence"/>
</dbReference>
<comment type="caution">
    <text evidence="2">The sequence shown here is derived from an EMBL/GenBank/DDBJ whole genome shotgun (WGS) entry which is preliminary data.</text>
</comment>
<dbReference type="Gene3D" id="3.40.50.10540">
    <property type="entry name" value="Crotonobetainyl-coa:carnitine coa-transferase, domain 1"/>
    <property type="match status" value="1"/>
</dbReference>
<name>A0ABV2AZY1_9GAMM</name>
<dbReference type="PANTHER" id="PTHR48228">
    <property type="entry name" value="SUCCINYL-COA--D-CITRAMALATE COA-TRANSFERASE"/>
    <property type="match status" value="1"/>
</dbReference>
<proteinExistence type="predicted"/>
<keyword evidence="3" id="KW-1185">Reference proteome</keyword>
<dbReference type="InterPro" id="IPR003673">
    <property type="entry name" value="CoA-Trfase_fam_III"/>
</dbReference>
<evidence type="ECO:0000313" key="2">
    <source>
        <dbReference type="EMBL" id="MES1928827.1"/>
    </source>
</evidence>
<accession>A0ABV2AZY1</accession>
<dbReference type="SUPFAM" id="SSF89796">
    <property type="entry name" value="CoA-transferase family III (CaiB/BaiF)"/>
    <property type="match status" value="1"/>
</dbReference>
<dbReference type="InterPro" id="IPR050509">
    <property type="entry name" value="CoA-transferase_III"/>
</dbReference>
<dbReference type="EMBL" id="APND01000002">
    <property type="protein sequence ID" value="MES1928827.1"/>
    <property type="molecule type" value="Genomic_DNA"/>
</dbReference>
<dbReference type="Gene3D" id="3.30.1540.10">
    <property type="entry name" value="formyl-coa transferase, domain 3"/>
    <property type="match status" value="1"/>
</dbReference>
<protein>
    <submittedName>
        <fullName evidence="2">CoA-transferase family III family protein 12</fullName>
    </submittedName>
</protein>
<feature type="region of interest" description="Disordered" evidence="1">
    <location>
        <begin position="329"/>
        <end position="373"/>
    </location>
</feature>
<dbReference type="InterPro" id="IPR023606">
    <property type="entry name" value="CoA-Trfase_III_dom_1_sf"/>
</dbReference>